<accession>A0A0B5A2N3</accession>
<evidence type="ECO:0000313" key="2">
    <source>
        <dbReference type="Proteomes" id="UP000031805"/>
    </source>
</evidence>
<dbReference type="RefSeq" id="YP_009200450.1">
    <property type="nucleotide sequence ID" value="NC_028820.1"/>
</dbReference>
<gene>
    <name evidence="1" type="ORF">YenMTG1_189</name>
</gene>
<dbReference type="GeneID" id="26627513"/>
<keyword evidence="2" id="KW-1185">Reference proteome</keyword>
<protein>
    <submittedName>
        <fullName evidence="1">Baseplate hub assembly protein</fullName>
    </submittedName>
</protein>
<dbReference type="InterPro" id="IPR024364">
    <property type="entry name" value="Baseplate_phage_T4-like"/>
</dbReference>
<evidence type="ECO:0000313" key="1">
    <source>
        <dbReference type="EMBL" id="AJD81999.1"/>
    </source>
</evidence>
<dbReference type="Pfam" id="PF12322">
    <property type="entry name" value="T4_baseplate"/>
    <property type="match status" value="1"/>
</dbReference>
<reference evidence="1 2" key="1">
    <citation type="submission" date="2014-11" db="EMBL/GenBank/DDBJ databases">
        <title>Complete genome sequence of vB_YenM_TG1, a broad host range bacteriophage which infects Yersinia enterocolitica.</title>
        <authorList>
            <person name="Leon-Velarde C.G."/>
            <person name="Kropinski A.M."/>
            <person name="Chen S."/>
            <person name="Griffiths M.W."/>
            <person name="Odumeru J.A."/>
        </authorList>
    </citation>
    <scope>NUCLEOTIDE SEQUENCE [LARGE SCALE GENOMIC DNA]</scope>
</reference>
<name>A0A0B5A2N3_9CAUD</name>
<sequence>MANIVRCKLPSGIRRLKPFTVQDYRDILLIRTELASKTSDEQTELVNEMLADYFSEFPESYRPHIFLKTFSTSIGKTRLPVQWSCATCNKVAKTLLNIGIEELKNPVIETCGVKITFKFPEIYEPDPVKFINENIYSVDDGTIHLWTELPEDDKLAVIDAITLEAVEQLLKQIHPIYIEIKMNCCESKTVTYTNIKDVFNLLLNPDEVFSFYQTNHVLTKSHYDLNSVMKMIPIERTIALSLIEKDNKK</sequence>
<organism evidence="1 2">
    <name type="scientific">Yersinia phage vB_YenM_TG1</name>
    <dbReference type="NCBI Taxonomy" id="1589265"/>
    <lineage>
        <taxon>Viruses</taxon>
        <taxon>Duplodnaviria</taxon>
        <taxon>Heunggongvirae</taxon>
        <taxon>Uroviricota</taxon>
        <taxon>Caudoviricetes</taxon>
        <taxon>Pantevenvirales</taxon>
        <taxon>Straboviridae</taxon>
        <taxon>Tevenvirinae</taxon>
        <taxon>Tegunavirus</taxon>
        <taxon>Tegunavirus yenmtg1</taxon>
    </lineage>
</organism>
<dbReference type="Proteomes" id="UP000031805">
    <property type="component" value="Segment"/>
</dbReference>
<dbReference type="KEGG" id="vg:26627513"/>
<proteinExistence type="predicted"/>
<dbReference type="EMBL" id="KP202158">
    <property type="protein sequence ID" value="AJD81999.1"/>
    <property type="molecule type" value="Genomic_DNA"/>
</dbReference>